<evidence type="ECO:0000313" key="2">
    <source>
        <dbReference type="Proteomes" id="UP000266841"/>
    </source>
</evidence>
<accession>K0RH72</accession>
<organism evidence="1 2">
    <name type="scientific">Thalassiosira oceanica</name>
    <name type="common">Marine diatom</name>
    <dbReference type="NCBI Taxonomy" id="159749"/>
    <lineage>
        <taxon>Eukaryota</taxon>
        <taxon>Sar</taxon>
        <taxon>Stramenopiles</taxon>
        <taxon>Ochrophyta</taxon>
        <taxon>Bacillariophyta</taxon>
        <taxon>Coscinodiscophyceae</taxon>
        <taxon>Thalassiosirophycidae</taxon>
        <taxon>Thalassiosirales</taxon>
        <taxon>Thalassiosiraceae</taxon>
        <taxon>Thalassiosira</taxon>
    </lineage>
</organism>
<comment type="caution">
    <text evidence="1">The sequence shown here is derived from an EMBL/GenBank/DDBJ whole genome shotgun (WGS) entry which is preliminary data.</text>
</comment>
<dbReference type="Proteomes" id="UP000266841">
    <property type="component" value="Unassembled WGS sequence"/>
</dbReference>
<sequence length="128" mass="13190">MKILPTQADLSICSVTSQADCSQGTQILPHSQIGLKNRQIGLQSKAISMLQSLNNCVQDGSRCALALHPPLGVAIARPGTEPEGDAPDSEGLALDQSVEAAVFLPCSASPRVAATAAVVSVRSDIESP</sequence>
<name>K0RH72_THAOC</name>
<dbReference type="EMBL" id="AGNL01041321">
    <property type="protein sequence ID" value="EJK51629.1"/>
    <property type="molecule type" value="Genomic_DNA"/>
</dbReference>
<reference evidence="1 2" key="1">
    <citation type="journal article" date="2012" name="Genome Biol.">
        <title>Genome and low-iron response of an oceanic diatom adapted to chronic iron limitation.</title>
        <authorList>
            <person name="Lommer M."/>
            <person name="Specht M."/>
            <person name="Roy A.S."/>
            <person name="Kraemer L."/>
            <person name="Andreson R."/>
            <person name="Gutowska M.A."/>
            <person name="Wolf J."/>
            <person name="Bergner S.V."/>
            <person name="Schilhabel M.B."/>
            <person name="Klostermeier U.C."/>
            <person name="Beiko R.G."/>
            <person name="Rosenstiel P."/>
            <person name="Hippler M."/>
            <person name="Laroche J."/>
        </authorList>
    </citation>
    <scope>NUCLEOTIDE SEQUENCE [LARGE SCALE GENOMIC DNA]</scope>
    <source>
        <strain evidence="1 2">CCMP1005</strain>
    </source>
</reference>
<evidence type="ECO:0000313" key="1">
    <source>
        <dbReference type="EMBL" id="EJK51629.1"/>
    </source>
</evidence>
<keyword evidence="2" id="KW-1185">Reference proteome</keyword>
<proteinExistence type="predicted"/>
<gene>
    <name evidence="1" type="ORF">THAOC_29181</name>
</gene>
<protein>
    <submittedName>
        <fullName evidence="1">Uncharacterized protein</fullName>
    </submittedName>
</protein>
<dbReference type="AlphaFoldDB" id="K0RH72"/>